<reference evidence="4 5" key="1">
    <citation type="submission" date="2023-10" db="EMBL/GenBank/DDBJ databases">
        <title>Two novel species belonging to the OM43/NOR5 clade.</title>
        <authorList>
            <person name="Park M."/>
        </authorList>
    </citation>
    <scope>NUCLEOTIDE SEQUENCE [LARGE SCALE GENOMIC DNA]</scope>
    <source>
        <strain evidence="4 5">IMCC45268</strain>
    </source>
</reference>
<dbReference type="PANTHER" id="PTHR43333">
    <property type="entry name" value="2-HACID_DH_C DOMAIN-CONTAINING PROTEIN"/>
    <property type="match status" value="1"/>
</dbReference>
<organism evidence="4 5">
    <name type="scientific">Congregibacter brevis</name>
    <dbReference type="NCBI Taxonomy" id="3081201"/>
    <lineage>
        <taxon>Bacteria</taxon>
        <taxon>Pseudomonadati</taxon>
        <taxon>Pseudomonadota</taxon>
        <taxon>Gammaproteobacteria</taxon>
        <taxon>Cellvibrionales</taxon>
        <taxon>Halieaceae</taxon>
        <taxon>Congregibacter</taxon>
    </lineage>
</organism>
<evidence type="ECO:0000259" key="3">
    <source>
        <dbReference type="Pfam" id="PF02826"/>
    </source>
</evidence>
<dbReference type="PANTHER" id="PTHR43333:SF1">
    <property type="entry name" value="D-ISOMER SPECIFIC 2-HYDROXYACID DEHYDROGENASE NAD-BINDING DOMAIN-CONTAINING PROTEIN"/>
    <property type="match status" value="1"/>
</dbReference>
<dbReference type="InterPro" id="IPR006140">
    <property type="entry name" value="D-isomer_DH_NAD-bd"/>
</dbReference>
<accession>A0ABZ0IG50</accession>
<name>A0ABZ0IG50_9GAMM</name>
<gene>
    <name evidence="4" type="ORF">R0137_08075</name>
</gene>
<keyword evidence="2" id="KW-0520">NAD</keyword>
<evidence type="ECO:0000313" key="4">
    <source>
        <dbReference type="EMBL" id="WOJ98517.1"/>
    </source>
</evidence>
<evidence type="ECO:0000313" key="5">
    <source>
        <dbReference type="Proteomes" id="UP001626549"/>
    </source>
</evidence>
<dbReference type="InterPro" id="IPR029753">
    <property type="entry name" value="D-isomer_DH_CS"/>
</dbReference>
<dbReference type="SUPFAM" id="SSF51735">
    <property type="entry name" value="NAD(P)-binding Rossmann-fold domains"/>
    <property type="match status" value="1"/>
</dbReference>
<dbReference type="Pfam" id="PF02826">
    <property type="entry name" value="2-Hacid_dh_C"/>
    <property type="match status" value="1"/>
</dbReference>
<keyword evidence="5" id="KW-1185">Reference proteome</keyword>
<feature type="domain" description="D-isomer specific 2-hydroxyacid dehydrogenase NAD-binding" evidence="3">
    <location>
        <begin position="132"/>
        <end position="308"/>
    </location>
</feature>
<dbReference type="RefSeq" id="WP_407329876.1">
    <property type="nucleotide sequence ID" value="NZ_CP136865.1"/>
</dbReference>
<dbReference type="PROSITE" id="PS00671">
    <property type="entry name" value="D_2_HYDROXYACID_DH_3"/>
    <property type="match status" value="1"/>
</dbReference>
<dbReference type="EMBL" id="CP136865">
    <property type="protein sequence ID" value="WOJ98517.1"/>
    <property type="molecule type" value="Genomic_DNA"/>
</dbReference>
<protein>
    <submittedName>
        <fullName evidence="4">D-2-hydroxyacid dehydrogenase</fullName>
    </submittedName>
</protein>
<proteinExistence type="predicted"/>
<sequence>MPVRVLIASFLEPEYVEQIRAVDSRLEVIYEPALIAKPRYPADHKGDTFERSAEQEEQWLKLLAESEIIFDFDQTHLDDLPELAGSAKWLQTTSSGVARFLSERGYDRRMPNTVFTNAAGIHAQPLAEFCFMVMTIFNKGFLRLMEEQKAKRWERYAGFDLSNKTIVIVGLGKVGEEVARLAKQFRMNVIGVKRSTIHADPNALNVDEIYPPDALDKVLPRAEFLVLIAPHTAETENMMGGDQFALMPSDAVLVNIGRGALVDEAALMASLNSGHLRGAGLDVFQTEPLPQDSPLWEMPNVIVSPHSASTTNNENQLITDLFCQNLHLYLAGRPLINVV</sequence>
<dbReference type="Proteomes" id="UP001626549">
    <property type="component" value="Chromosome"/>
</dbReference>
<dbReference type="InterPro" id="IPR036291">
    <property type="entry name" value="NAD(P)-bd_dom_sf"/>
</dbReference>
<keyword evidence="1" id="KW-0560">Oxidoreductase</keyword>
<evidence type="ECO:0000256" key="2">
    <source>
        <dbReference type="ARBA" id="ARBA00023027"/>
    </source>
</evidence>
<evidence type="ECO:0000256" key="1">
    <source>
        <dbReference type="ARBA" id="ARBA00023002"/>
    </source>
</evidence>
<dbReference type="CDD" id="cd05300">
    <property type="entry name" value="2-Hacid_dh_1"/>
    <property type="match status" value="1"/>
</dbReference>
<dbReference type="Gene3D" id="3.40.50.720">
    <property type="entry name" value="NAD(P)-binding Rossmann-like Domain"/>
    <property type="match status" value="2"/>
</dbReference>